<sequence length="328" mass="34339">MTTRFGFNRQCELHVPTRTTTGCFSTPISCTAPQTISTLSDCSASTTTVVTMTSLTCQNVPATTSFAADPANCSVLPLSLGACPSNTQGFSSTTMTFVDYFWGSPCLYVTAPPVTIVHVIKYTDGPFTPMTTTTTSTTAVSATRAITTTTPFLPTRTAGGGPTEGGNAVSGASEGYNAGKIGGFAFLGTALVGLLAFGILWYIRKKKKADAPPTAPINAAPVLGGPYPPPPYPQYPQQYAPGQPYPPQPYPQQPYPPQQPYQYAAPPTTYDPQQTSPPYTTGGLVPPSAAVVAPHSPQIAPQPSPVVQPVVQGTSQAPPEIPEFKVSR</sequence>
<proteinExistence type="predicted"/>
<dbReference type="EMBL" id="JADGJD010000251">
    <property type="protein sequence ID" value="KAJ3052946.1"/>
    <property type="molecule type" value="Genomic_DNA"/>
</dbReference>
<feature type="transmembrane region" description="Helical" evidence="2">
    <location>
        <begin position="181"/>
        <end position="203"/>
    </location>
</feature>
<dbReference type="AlphaFoldDB" id="A0AAD5X381"/>
<feature type="compositionally biased region" description="Low complexity" evidence="1">
    <location>
        <begin position="285"/>
        <end position="299"/>
    </location>
</feature>
<protein>
    <submittedName>
        <fullName evidence="3">Uncharacterized protein</fullName>
    </submittedName>
</protein>
<evidence type="ECO:0000313" key="3">
    <source>
        <dbReference type="EMBL" id="KAJ3052946.1"/>
    </source>
</evidence>
<reference evidence="3" key="1">
    <citation type="submission" date="2020-05" db="EMBL/GenBank/DDBJ databases">
        <title>Phylogenomic resolution of chytrid fungi.</title>
        <authorList>
            <person name="Stajich J.E."/>
            <person name="Amses K."/>
            <person name="Simmons R."/>
            <person name="Seto K."/>
            <person name="Myers J."/>
            <person name="Bonds A."/>
            <person name="Quandt C.A."/>
            <person name="Barry K."/>
            <person name="Liu P."/>
            <person name="Grigoriev I."/>
            <person name="Longcore J.E."/>
            <person name="James T.Y."/>
        </authorList>
    </citation>
    <scope>NUCLEOTIDE SEQUENCE</scope>
    <source>
        <strain evidence="3">JEL0318</strain>
    </source>
</reference>
<name>A0AAD5X381_9FUNG</name>
<evidence type="ECO:0000313" key="4">
    <source>
        <dbReference type="Proteomes" id="UP001212841"/>
    </source>
</evidence>
<accession>A0AAD5X381</accession>
<gene>
    <name evidence="3" type="ORF">HK097_005371</name>
</gene>
<keyword evidence="2" id="KW-1133">Transmembrane helix</keyword>
<feature type="compositionally biased region" description="Pro residues" evidence="1">
    <location>
        <begin position="243"/>
        <end position="259"/>
    </location>
</feature>
<keyword evidence="2" id="KW-0472">Membrane</keyword>
<evidence type="ECO:0000256" key="2">
    <source>
        <dbReference type="SAM" id="Phobius"/>
    </source>
</evidence>
<feature type="region of interest" description="Disordered" evidence="1">
    <location>
        <begin position="228"/>
        <end position="328"/>
    </location>
</feature>
<keyword evidence="2" id="KW-0812">Transmembrane</keyword>
<comment type="caution">
    <text evidence="3">The sequence shown here is derived from an EMBL/GenBank/DDBJ whole genome shotgun (WGS) entry which is preliminary data.</text>
</comment>
<feature type="compositionally biased region" description="Polar residues" evidence="1">
    <location>
        <begin position="270"/>
        <end position="279"/>
    </location>
</feature>
<dbReference type="Proteomes" id="UP001212841">
    <property type="component" value="Unassembled WGS sequence"/>
</dbReference>
<organism evidence="3 4">
    <name type="scientific">Rhizophlyctis rosea</name>
    <dbReference type="NCBI Taxonomy" id="64517"/>
    <lineage>
        <taxon>Eukaryota</taxon>
        <taxon>Fungi</taxon>
        <taxon>Fungi incertae sedis</taxon>
        <taxon>Chytridiomycota</taxon>
        <taxon>Chytridiomycota incertae sedis</taxon>
        <taxon>Chytridiomycetes</taxon>
        <taxon>Rhizophlyctidales</taxon>
        <taxon>Rhizophlyctidaceae</taxon>
        <taxon>Rhizophlyctis</taxon>
    </lineage>
</organism>
<evidence type="ECO:0000256" key="1">
    <source>
        <dbReference type="SAM" id="MobiDB-lite"/>
    </source>
</evidence>
<keyword evidence="4" id="KW-1185">Reference proteome</keyword>